<feature type="domain" description="Peptidoglycan binding" evidence="1">
    <location>
        <begin position="9"/>
        <end position="79"/>
    </location>
</feature>
<dbReference type="Proteomes" id="UP000239425">
    <property type="component" value="Unassembled WGS sequence"/>
</dbReference>
<protein>
    <submittedName>
        <fullName evidence="2">Putative Peptidoglycan domain protein</fullName>
    </submittedName>
</protein>
<sequence length="81" mass="9128">MVTIRSSWAHKLVQQALKSTGQNIAENGVLGPITLTALNKADLKDLRAALKSEAAEYYRTLDATQPRRAKFLKRWLKRAYA</sequence>
<evidence type="ECO:0000259" key="1">
    <source>
        <dbReference type="Pfam" id="PF09374"/>
    </source>
</evidence>
<dbReference type="OrthoDB" id="9815229at2"/>
<gene>
    <name evidence="2" type="ORF">HCUR_01423</name>
</gene>
<dbReference type="AlphaFoldDB" id="A0A2S5R782"/>
<dbReference type="SUPFAM" id="SSF53955">
    <property type="entry name" value="Lysozyme-like"/>
    <property type="match status" value="1"/>
</dbReference>
<name>A0A2S5R782_9PROT</name>
<dbReference type="InterPro" id="IPR023346">
    <property type="entry name" value="Lysozyme-like_dom_sf"/>
</dbReference>
<reference evidence="2 3" key="1">
    <citation type="submission" date="2017-11" db="EMBL/GenBank/DDBJ databases">
        <title>Comparative genomic analysis of Holospora spp., intranuclear symbionts of paramecia.</title>
        <authorList>
            <person name="Garushyants S.K."/>
            <person name="Beliavskaya A."/>
            <person name="Malko D.B."/>
            <person name="Logacheva M.D."/>
            <person name="Rautian M.S."/>
            <person name="Gelfand M.S."/>
        </authorList>
    </citation>
    <scope>NUCLEOTIDE SEQUENCE [LARGE SCALE GENOMIC DNA]</scope>
    <source>
        <strain evidence="3">02AZ16</strain>
    </source>
</reference>
<dbReference type="EMBL" id="PHHC01000136">
    <property type="protein sequence ID" value="PPE03147.1"/>
    <property type="molecule type" value="Genomic_DNA"/>
</dbReference>
<evidence type="ECO:0000313" key="2">
    <source>
        <dbReference type="EMBL" id="PPE03147.1"/>
    </source>
</evidence>
<dbReference type="InterPro" id="IPR018537">
    <property type="entry name" value="Peptidoglycan-bd_3"/>
</dbReference>
<accession>A0A2S5R782</accession>
<keyword evidence="3" id="KW-1185">Reference proteome</keyword>
<dbReference type="Gene3D" id="1.20.141.10">
    <property type="entry name" value="Chitosanase, subunit A, domain 1"/>
    <property type="match status" value="1"/>
</dbReference>
<comment type="caution">
    <text evidence="2">The sequence shown here is derived from an EMBL/GenBank/DDBJ whole genome shotgun (WGS) entry which is preliminary data.</text>
</comment>
<organism evidence="2 3">
    <name type="scientific">Holospora curviuscula</name>
    <dbReference type="NCBI Taxonomy" id="1082868"/>
    <lineage>
        <taxon>Bacteria</taxon>
        <taxon>Pseudomonadati</taxon>
        <taxon>Pseudomonadota</taxon>
        <taxon>Alphaproteobacteria</taxon>
        <taxon>Holosporales</taxon>
        <taxon>Holosporaceae</taxon>
        <taxon>Holospora</taxon>
    </lineage>
</organism>
<dbReference type="Pfam" id="PF09374">
    <property type="entry name" value="PG_binding_3"/>
    <property type="match status" value="1"/>
</dbReference>
<evidence type="ECO:0000313" key="3">
    <source>
        <dbReference type="Proteomes" id="UP000239425"/>
    </source>
</evidence>
<dbReference type="RefSeq" id="WP_104207335.1">
    <property type="nucleotide sequence ID" value="NZ_PHHC01000136.1"/>
</dbReference>
<proteinExistence type="predicted"/>